<protein>
    <submittedName>
        <fullName evidence="1">Uncharacterized protein</fullName>
    </submittedName>
</protein>
<organism evidence="1 2">
    <name type="scientific">Coniosporium tulheliwenetii</name>
    <dbReference type="NCBI Taxonomy" id="3383036"/>
    <lineage>
        <taxon>Eukaryota</taxon>
        <taxon>Fungi</taxon>
        <taxon>Dikarya</taxon>
        <taxon>Ascomycota</taxon>
        <taxon>Pezizomycotina</taxon>
        <taxon>Dothideomycetes</taxon>
        <taxon>Dothideomycetes incertae sedis</taxon>
        <taxon>Coniosporium</taxon>
    </lineage>
</organism>
<gene>
    <name evidence="1" type="ORF">H2199_000405</name>
</gene>
<name>A0ACC2ZPZ4_9PEZI</name>
<comment type="caution">
    <text evidence="1">The sequence shown here is derived from an EMBL/GenBank/DDBJ whole genome shotgun (WGS) entry which is preliminary data.</text>
</comment>
<reference evidence="1" key="1">
    <citation type="submission" date="2022-10" db="EMBL/GenBank/DDBJ databases">
        <title>Culturing micro-colonial fungi from biological soil crusts in the Mojave desert and describing Neophaeococcomyces mojavensis, and introducing the new genera and species Taxawa tesnikishii.</title>
        <authorList>
            <person name="Kurbessoian T."/>
            <person name="Stajich J.E."/>
        </authorList>
    </citation>
    <scope>NUCLEOTIDE SEQUENCE</scope>
    <source>
        <strain evidence="1">JES_115</strain>
    </source>
</reference>
<accession>A0ACC2ZPZ4</accession>
<dbReference type="Proteomes" id="UP001172680">
    <property type="component" value="Unassembled WGS sequence"/>
</dbReference>
<evidence type="ECO:0000313" key="1">
    <source>
        <dbReference type="EMBL" id="KAJ9649627.1"/>
    </source>
</evidence>
<proteinExistence type="predicted"/>
<evidence type="ECO:0000313" key="2">
    <source>
        <dbReference type="Proteomes" id="UP001172680"/>
    </source>
</evidence>
<dbReference type="EMBL" id="JAPDRP010000001">
    <property type="protein sequence ID" value="KAJ9649627.1"/>
    <property type="molecule type" value="Genomic_DNA"/>
</dbReference>
<keyword evidence="2" id="KW-1185">Reference proteome</keyword>
<sequence length="936" mass="104291">MNVSKDDGPFKLSPPPRESRNDPLSWIAAIEQALPPHLRASGTGNPDEGIKTPAREISRLLTHASLHERVDVLACLGVEQGRWTAVMWIIKSLVELPASTRSSSDLVQPYGETTLSNFMPFEDFTEEPQRGNAWTLRKSSGQSLEQLTASAPTLANTRLHVRSEAVGQIWRSLGNMILTAADRSRTETGPIMPHVLEIIAFLHHSGVVPESVYNYTPAQDSSALQQPPTLHLLSSRILTSLTEAAWRAHQATVASKAKNIGTSYDYVGRDFPGARYKVAIDELGPEVWLELVLWSCLHGPWMLDGAAILERMGRYEGSSKWSLICWQDVLRSSENHESQKGKVDWNLLRPLIGVDTRTQEHQQNRLRVERTISSEVVAAFVDGLTNQIRVGVGARGEEPRAILKHVNALKVLLDRANLGLGGTSWDAVVVRFLESEGINAEKDPDLLLDILHLVQPFGAELDFANAPVNNMESQDPSSYVLDGSAAALGLLHRAIRAYARMENTAGALKAFEQLQSLTDANKRRSLEEFFRRMRGQTDQSADESGIFDSNVSGIDYPSFYPQVPSAILGALLDLSTRSKAYDFGRWLLYSEDIDGPIIPPSLYSDRLLAPAIIRFGTATQDKALLAKIIEVQSVRSKRGGPRLPDEILVAFINSQIENRRWDSVDNILKYLGDRAHGWGTQTVAVLARELLRHEVLVEGQPENEDSFNQAKRIFRALLQGLYGHTGQGTYLELNGLLGVLSSVNSSWAQYCTSLFSRSGVQPLRLPTPCFNTLLEGVVDAYGSIQGKRVWDIWCEDLAEGLPRSPRHPGGIPRLPKYRPLKASAFMNSLPDIKLDDLPDLDIAFRGRVTPNLATIRIIIRKAIQEQQEELQQTQLHTFKEDRRELVDWARLTLRNMGIQDEDIARELGSLQQQKSDDTIFYPLFEDTAGQPDSRVD</sequence>